<dbReference type="SUPFAM" id="SSF56176">
    <property type="entry name" value="FAD-binding/transporter-associated domain-like"/>
    <property type="match status" value="1"/>
</dbReference>
<dbReference type="PROSITE" id="PS51846">
    <property type="entry name" value="CNNM"/>
    <property type="match status" value="1"/>
</dbReference>
<organism evidence="18 19">
    <name type="scientific">Eoetvoesiella caeni</name>
    <dbReference type="NCBI Taxonomy" id="645616"/>
    <lineage>
        <taxon>Bacteria</taxon>
        <taxon>Pseudomonadati</taxon>
        <taxon>Pseudomonadota</taxon>
        <taxon>Betaproteobacteria</taxon>
        <taxon>Burkholderiales</taxon>
        <taxon>Alcaligenaceae</taxon>
        <taxon>Eoetvoesiella</taxon>
    </lineage>
</organism>
<feature type="domain" description="CNNM transmembrane" evidence="17">
    <location>
        <begin position="1"/>
        <end position="199"/>
    </location>
</feature>
<keyword evidence="7 14" id="KW-1133">Transmembrane helix</keyword>
<dbReference type="SMART" id="SM01091">
    <property type="entry name" value="CorC_HlyC"/>
    <property type="match status" value="1"/>
</dbReference>
<keyword evidence="4" id="KW-0997">Cell inner membrane</keyword>
<dbReference type="AlphaFoldDB" id="A0A366HHA6"/>
<feature type="domain" description="CBS" evidence="16">
    <location>
        <begin position="218"/>
        <end position="278"/>
    </location>
</feature>
<evidence type="ECO:0000256" key="12">
    <source>
        <dbReference type="ARBA" id="ARBA00039818"/>
    </source>
</evidence>
<dbReference type="PROSITE" id="PS51371">
    <property type="entry name" value="CBS"/>
    <property type="match status" value="2"/>
</dbReference>
<keyword evidence="2" id="KW-0813">Transport</keyword>
<dbReference type="Pfam" id="PF03471">
    <property type="entry name" value="CorC_HlyC"/>
    <property type="match status" value="1"/>
</dbReference>
<dbReference type="GO" id="GO:0005886">
    <property type="term" value="C:plasma membrane"/>
    <property type="evidence" value="ECO:0007669"/>
    <property type="project" value="UniProtKB-SubCell"/>
</dbReference>
<evidence type="ECO:0000256" key="10">
    <source>
        <dbReference type="ARBA" id="ARBA00037177"/>
    </source>
</evidence>
<dbReference type="PANTHER" id="PTHR22777">
    <property type="entry name" value="HEMOLYSIN-RELATED"/>
    <property type="match status" value="1"/>
</dbReference>
<dbReference type="InterPro" id="IPR046342">
    <property type="entry name" value="CBS_dom_sf"/>
</dbReference>
<evidence type="ECO:0000256" key="4">
    <source>
        <dbReference type="ARBA" id="ARBA00022519"/>
    </source>
</evidence>
<evidence type="ECO:0000256" key="5">
    <source>
        <dbReference type="ARBA" id="ARBA00022692"/>
    </source>
</evidence>
<accession>A0A366HHA6</accession>
<dbReference type="InterPro" id="IPR000644">
    <property type="entry name" value="CBS_dom"/>
</dbReference>
<dbReference type="InterPro" id="IPR036318">
    <property type="entry name" value="FAD-bd_PCMH-like_sf"/>
</dbReference>
<evidence type="ECO:0000256" key="9">
    <source>
        <dbReference type="ARBA" id="ARBA00023136"/>
    </source>
</evidence>
<dbReference type="SUPFAM" id="SSF54631">
    <property type="entry name" value="CBS-domain pair"/>
    <property type="match status" value="1"/>
</dbReference>
<evidence type="ECO:0000256" key="2">
    <source>
        <dbReference type="ARBA" id="ARBA00022448"/>
    </source>
</evidence>
<evidence type="ECO:0000313" key="18">
    <source>
        <dbReference type="EMBL" id="RBP40912.1"/>
    </source>
</evidence>
<keyword evidence="3" id="KW-1003">Cell membrane</keyword>
<evidence type="ECO:0000256" key="7">
    <source>
        <dbReference type="ARBA" id="ARBA00022989"/>
    </source>
</evidence>
<evidence type="ECO:0000256" key="3">
    <source>
        <dbReference type="ARBA" id="ARBA00022475"/>
    </source>
</evidence>
<keyword evidence="8 13" id="KW-0129">CBS domain</keyword>
<proteinExistence type="inferred from homology"/>
<reference evidence="18 19" key="1">
    <citation type="submission" date="2018-06" db="EMBL/GenBank/DDBJ databases">
        <title>Genomic Encyclopedia of Type Strains, Phase IV (KMG-IV): sequencing the most valuable type-strain genomes for metagenomic binning, comparative biology and taxonomic classification.</title>
        <authorList>
            <person name="Goeker M."/>
        </authorList>
    </citation>
    <scope>NUCLEOTIDE SEQUENCE [LARGE SCALE GENOMIC DNA]</scope>
    <source>
        <strain evidence="18 19">DSM 25520</strain>
    </source>
</reference>
<evidence type="ECO:0000256" key="13">
    <source>
        <dbReference type="PROSITE-ProRule" id="PRU00703"/>
    </source>
</evidence>
<comment type="caution">
    <text evidence="18">The sequence shown here is derived from an EMBL/GenBank/DDBJ whole genome shotgun (WGS) entry which is preliminary data.</text>
</comment>
<dbReference type="GO" id="GO:0050660">
    <property type="term" value="F:flavin adenine dinucleotide binding"/>
    <property type="evidence" value="ECO:0007669"/>
    <property type="project" value="InterPro"/>
</dbReference>
<evidence type="ECO:0000256" key="14">
    <source>
        <dbReference type="PROSITE-ProRule" id="PRU01193"/>
    </source>
</evidence>
<evidence type="ECO:0000256" key="6">
    <source>
        <dbReference type="ARBA" id="ARBA00022737"/>
    </source>
</evidence>
<feature type="domain" description="CBS" evidence="16">
    <location>
        <begin position="284"/>
        <end position="344"/>
    </location>
</feature>
<dbReference type="Gene3D" id="3.10.580.10">
    <property type="entry name" value="CBS-domain"/>
    <property type="match status" value="1"/>
</dbReference>
<dbReference type="InterPro" id="IPR016169">
    <property type="entry name" value="FAD-bd_PCMH_sub2"/>
</dbReference>
<feature type="transmembrane region" description="Helical" evidence="15">
    <location>
        <begin position="57"/>
        <end position="78"/>
    </location>
</feature>
<dbReference type="InterPro" id="IPR044751">
    <property type="entry name" value="Ion_transp-like_CBS"/>
</dbReference>
<keyword evidence="19" id="KW-1185">Reference proteome</keyword>
<dbReference type="Pfam" id="PF01595">
    <property type="entry name" value="CNNM"/>
    <property type="match status" value="1"/>
</dbReference>
<feature type="transmembrane region" description="Helical" evidence="15">
    <location>
        <begin position="98"/>
        <end position="118"/>
    </location>
</feature>
<evidence type="ECO:0000259" key="17">
    <source>
        <dbReference type="PROSITE" id="PS51846"/>
    </source>
</evidence>
<keyword evidence="9 14" id="KW-0472">Membrane</keyword>
<evidence type="ECO:0000313" key="19">
    <source>
        <dbReference type="Proteomes" id="UP000253628"/>
    </source>
</evidence>
<dbReference type="InterPro" id="IPR002550">
    <property type="entry name" value="CNNM"/>
</dbReference>
<feature type="transmembrane region" description="Helical" evidence="15">
    <location>
        <begin position="6"/>
        <end position="30"/>
    </location>
</feature>
<evidence type="ECO:0000256" key="1">
    <source>
        <dbReference type="ARBA" id="ARBA00004429"/>
    </source>
</evidence>
<gene>
    <name evidence="18" type="ORF">DFR37_103255</name>
</gene>
<name>A0A366HHA6_9BURK</name>
<sequence>MSLAQNIVVLVALVLAAGFLSLTEIALAAARKIKLKLMAEAGDDRALKVMAIQAQSASFFAASQIGLNAVAILGGILGEAAFRPYFLELLNYVYTGAWAGQISFVLSFVFVTLLFVLFSDLMPKRLAMMAPERFAVAVINPINFFIRLCRPFSYVLNLVANLLFRLFNVNTAREDNITFDDISAVVEAGAKAGVLQQQEQHFIENVFELESRLVSSCMTTRDSVVFIDLSEPEESIRQKIALHPYSKFPVCDGVIDHVIGYVDTRDILALWLSKQSPFQINEASLRTVLIIPDTLKLSELLDKFRASKETFAVVINEYALVIGVITLSDIMVTVMGNWGSPMDESHQILERDDGSWLIDGGTAIEELKRAMGIDQLPEEENYETAAGFMMFMLRKVPKPTDSVEYAGVKFEVVDVDHYRIDQLLVKRVAPD</sequence>
<evidence type="ECO:0000256" key="11">
    <source>
        <dbReference type="ARBA" id="ARBA00038280"/>
    </source>
</evidence>
<evidence type="ECO:0000256" key="8">
    <source>
        <dbReference type="ARBA" id="ARBA00023122"/>
    </source>
</evidence>
<dbReference type="Pfam" id="PF00571">
    <property type="entry name" value="CBS"/>
    <property type="match status" value="1"/>
</dbReference>
<evidence type="ECO:0000259" key="16">
    <source>
        <dbReference type="PROSITE" id="PS51371"/>
    </source>
</evidence>
<dbReference type="Gene3D" id="3.30.465.10">
    <property type="match status" value="1"/>
</dbReference>
<comment type="subcellular location">
    <subcellularLocation>
        <location evidence="1">Cell inner membrane</location>
        <topology evidence="1">Multi-pass membrane protein</topology>
    </subcellularLocation>
</comment>
<keyword evidence="6" id="KW-0677">Repeat</keyword>
<keyword evidence="5 14" id="KW-0812">Transmembrane</keyword>
<dbReference type="RefSeq" id="WP_113932671.1">
    <property type="nucleotide sequence ID" value="NZ_JACCEU010000004.1"/>
</dbReference>
<protein>
    <recommendedName>
        <fullName evidence="12">Polyamine export protein</fullName>
    </recommendedName>
</protein>
<comment type="similarity">
    <text evidence="11">Belongs to the UPF0053 family. PaeA subfamily.</text>
</comment>
<dbReference type="CDD" id="cd04590">
    <property type="entry name" value="CBS_pair_CorC_HlyC_assoc"/>
    <property type="match status" value="1"/>
</dbReference>
<dbReference type="OrthoDB" id="9797674at2"/>
<dbReference type="InterPro" id="IPR005170">
    <property type="entry name" value="Transptr-assoc_dom"/>
</dbReference>
<evidence type="ECO:0000256" key="15">
    <source>
        <dbReference type="SAM" id="Phobius"/>
    </source>
</evidence>
<dbReference type="EMBL" id="QNRQ01000003">
    <property type="protein sequence ID" value="RBP40912.1"/>
    <property type="molecule type" value="Genomic_DNA"/>
</dbReference>
<dbReference type="PANTHER" id="PTHR22777:SF16">
    <property type="entry name" value="POLYAMINE EXPORT PROTEIN"/>
    <property type="match status" value="1"/>
</dbReference>
<dbReference type="Proteomes" id="UP000253628">
    <property type="component" value="Unassembled WGS sequence"/>
</dbReference>
<comment type="function">
    <text evidence="10">Involved in cadaverine and putrescine tolerance in stationary phase. May facilitate the efflux of both cadaverine and putrescine from the cytoplasm, reducing potentially toxic levels under certain stress conditions.</text>
</comment>